<evidence type="ECO:0000313" key="5">
    <source>
        <dbReference type="EMBL" id="KAG3206938.1"/>
    </source>
</evidence>
<sequence>MSPSFTDTLDKLVECNYLHWEFNMRMKLARKGRLPQNIKPEFNLVSDRYTVE</sequence>
<reference evidence="1" key="1">
    <citation type="submission" date="2018-10" db="EMBL/GenBank/DDBJ databases">
        <title>Effector identification in a new, highly contiguous assembly of the strawberry crown rot pathogen Phytophthora cactorum.</title>
        <authorList>
            <person name="Armitage A.D."/>
            <person name="Nellist C.F."/>
            <person name="Bates H."/>
            <person name="Vickerstaff R.J."/>
            <person name="Harrison R.J."/>
        </authorList>
    </citation>
    <scope>NUCLEOTIDE SEQUENCE</scope>
    <source>
        <strain evidence="1">15-7</strain>
        <strain evidence="2">4032</strain>
        <strain evidence="3">4040</strain>
        <strain evidence="4">P415</strain>
        <strain evidence="5">P421</strain>
    </source>
</reference>
<dbReference type="Proteomes" id="UP000760860">
    <property type="component" value="Unassembled WGS sequence"/>
</dbReference>
<evidence type="ECO:0000313" key="6">
    <source>
        <dbReference type="Proteomes" id="UP000735874"/>
    </source>
</evidence>
<protein>
    <submittedName>
        <fullName evidence="1">Uncharacterized protein</fullName>
    </submittedName>
</protein>
<comment type="caution">
    <text evidence="1">The sequence shown here is derived from an EMBL/GenBank/DDBJ whole genome shotgun (WGS) entry which is preliminary data.</text>
</comment>
<dbReference type="Proteomes" id="UP000697107">
    <property type="component" value="Unassembled WGS sequence"/>
</dbReference>
<evidence type="ECO:0000313" key="2">
    <source>
        <dbReference type="EMBL" id="KAG2882268.1"/>
    </source>
</evidence>
<dbReference type="EMBL" id="RCMG01001495">
    <property type="protein sequence ID" value="KAG2825972.1"/>
    <property type="molecule type" value="Genomic_DNA"/>
</dbReference>
<dbReference type="EMBL" id="RCML01001544">
    <property type="protein sequence ID" value="KAG2961817.1"/>
    <property type="molecule type" value="Genomic_DNA"/>
</dbReference>
<dbReference type="EMBL" id="RCMK01001578">
    <property type="protein sequence ID" value="KAG2891623.1"/>
    <property type="molecule type" value="Genomic_DNA"/>
</dbReference>
<dbReference type="Proteomes" id="UP000774804">
    <property type="component" value="Unassembled WGS sequence"/>
</dbReference>
<accession>A0A8T0Y990</accession>
<name>A0A8T0Y990_9STRA</name>
<dbReference type="Proteomes" id="UP000735874">
    <property type="component" value="Unassembled WGS sequence"/>
</dbReference>
<evidence type="ECO:0000313" key="4">
    <source>
        <dbReference type="EMBL" id="KAG2961817.1"/>
    </source>
</evidence>
<evidence type="ECO:0000313" key="1">
    <source>
        <dbReference type="EMBL" id="KAG2825972.1"/>
    </source>
</evidence>
<dbReference type="AlphaFoldDB" id="A0A8T0Y990"/>
<gene>
    <name evidence="1" type="ORF">PC113_g21844</name>
    <name evidence="2" type="ORF">PC115_g21986</name>
    <name evidence="3" type="ORF">PC117_g24199</name>
    <name evidence="4" type="ORF">PC118_g21761</name>
    <name evidence="5" type="ORF">PC129_g21579</name>
</gene>
<dbReference type="EMBL" id="RCMI01001679">
    <property type="protein sequence ID" value="KAG2882268.1"/>
    <property type="molecule type" value="Genomic_DNA"/>
</dbReference>
<proteinExistence type="predicted"/>
<organism evidence="1 6">
    <name type="scientific">Phytophthora cactorum</name>
    <dbReference type="NCBI Taxonomy" id="29920"/>
    <lineage>
        <taxon>Eukaryota</taxon>
        <taxon>Sar</taxon>
        <taxon>Stramenopiles</taxon>
        <taxon>Oomycota</taxon>
        <taxon>Peronosporomycetes</taxon>
        <taxon>Peronosporales</taxon>
        <taxon>Peronosporaceae</taxon>
        <taxon>Phytophthora</taxon>
    </lineage>
</organism>
<dbReference type="EMBL" id="RCMV01001763">
    <property type="protein sequence ID" value="KAG3206938.1"/>
    <property type="molecule type" value="Genomic_DNA"/>
</dbReference>
<dbReference type="VEuPathDB" id="FungiDB:PC110_g17869"/>
<dbReference type="Proteomes" id="UP000736787">
    <property type="component" value="Unassembled WGS sequence"/>
</dbReference>
<evidence type="ECO:0000313" key="3">
    <source>
        <dbReference type="EMBL" id="KAG2891623.1"/>
    </source>
</evidence>